<dbReference type="EMBL" id="LFOD01000005">
    <property type="protein sequence ID" value="KMV18854.1"/>
    <property type="molecule type" value="Genomic_DNA"/>
</dbReference>
<feature type="domain" description="Rv3660c-like CheY-like N-terminal" evidence="1">
    <location>
        <begin position="18"/>
        <end position="122"/>
    </location>
</feature>
<evidence type="ECO:0000313" key="2">
    <source>
        <dbReference type="EMBL" id="KMV18854.1"/>
    </source>
</evidence>
<dbReference type="GO" id="GO:0009898">
    <property type="term" value="C:cytoplasmic side of plasma membrane"/>
    <property type="evidence" value="ECO:0007669"/>
    <property type="project" value="TreeGrafter"/>
</dbReference>
<dbReference type="OrthoDB" id="3252838at2"/>
<dbReference type="PANTHER" id="PTHR43384">
    <property type="entry name" value="SEPTUM SITE-DETERMINING PROTEIN MIND HOMOLOG, CHLOROPLASTIC-RELATED"/>
    <property type="match status" value="1"/>
</dbReference>
<comment type="caution">
    <text evidence="2">The sequence shown here is derived from an EMBL/GenBank/DDBJ whole genome shotgun (WGS) entry which is preliminary data.</text>
</comment>
<evidence type="ECO:0000259" key="1">
    <source>
        <dbReference type="Pfam" id="PF26563"/>
    </source>
</evidence>
<dbReference type="GO" id="GO:0051782">
    <property type="term" value="P:negative regulation of cell division"/>
    <property type="evidence" value="ECO:0007669"/>
    <property type="project" value="TreeGrafter"/>
</dbReference>
<dbReference type="InterPro" id="IPR022521">
    <property type="entry name" value="Rv3660c"/>
</dbReference>
<dbReference type="AlphaFoldDB" id="A0A0J8X0B0"/>
<dbReference type="SUPFAM" id="SSF52540">
    <property type="entry name" value="P-loop containing nucleoside triphosphate hydrolases"/>
    <property type="match status" value="1"/>
</dbReference>
<dbReference type="GO" id="GO:0016887">
    <property type="term" value="F:ATP hydrolysis activity"/>
    <property type="evidence" value="ECO:0007669"/>
    <property type="project" value="TreeGrafter"/>
</dbReference>
<dbReference type="NCBIfam" id="TIGR03815">
    <property type="entry name" value="CpaE_hom_Actino"/>
    <property type="match status" value="1"/>
</dbReference>
<dbReference type="InterPro" id="IPR059050">
    <property type="entry name" value="Rv3660c_N"/>
</dbReference>
<accession>A0A0J8X0B0</accession>
<protein>
    <submittedName>
        <fullName evidence="2">ATPase AAA</fullName>
    </submittedName>
</protein>
<dbReference type="Proteomes" id="UP000037594">
    <property type="component" value="Unassembled WGS sequence"/>
</dbReference>
<dbReference type="InterPro" id="IPR027417">
    <property type="entry name" value="P-loop_NTPase"/>
</dbReference>
<sequence length="361" mass="36295">MAVANLSTAPRGAVLALIGDPVLRDDVARVAAAAGVGLVVIDDPAGRKAWVAASAVLLDAAAARRCAARTLPRRARVILVGRDDPRPDDWQAAICVGAQHVVTLPAQDADLVAALSEAAWHDDAGRGPVVAVVGARGGAGASVFAVALAQSTSTALLVEADPWSGGIDLVAGSEDLAGLRWPDLALQGGRLGYPALRDALPRRDGVSVLSSGRSGSDIEAEPLGAVVEAGCRGGVTVVCDVPRRATAAAETALDAADLVVLVTPADVRSCAAAAAARPWVLACNPNAGVVVRGPAPGGLRAAEVARIVDLPLLAAMRPQPGIAEVLERGGLRVRPRSPLGSAARRVLSVLAAHPAQDAGAA</sequence>
<dbReference type="Pfam" id="PF26563">
    <property type="entry name" value="Rv3660c_N"/>
    <property type="match status" value="1"/>
</dbReference>
<name>A0A0J8X0B0_9MYCO</name>
<reference evidence="2 3" key="1">
    <citation type="submission" date="2015-06" db="EMBL/GenBank/DDBJ databases">
        <title>Genome sequence of Mycobacterium conceptionense strain MLE.</title>
        <authorList>
            <person name="Greninger A.L."/>
            <person name="Cunningham G."/>
            <person name="Chiu C.Y."/>
            <person name="Miller S."/>
        </authorList>
    </citation>
    <scope>NUCLEOTIDE SEQUENCE [LARGE SCALE GENOMIC DNA]</scope>
    <source>
        <strain evidence="2 3">MLE</strain>
    </source>
</reference>
<dbReference type="PATRIC" id="fig|451644.5.peg.1669"/>
<dbReference type="GO" id="GO:0005829">
    <property type="term" value="C:cytosol"/>
    <property type="evidence" value="ECO:0007669"/>
    <property type="project" value="TreeGrafter"/>
</dbReference>
<dbReference type="InterPro" id="IPR050625">
    <property type="entry name" value="ParA/MinD_ATPase"/>
</dbReference>
<gene>
    <name evidence="2" type="ORF">ACT17_08110</name>
</gene>
<dbReference type="GO" id="GO:0005524">
    <property type="term" value="F:ATP binding"/>
    <property type="evidence" value="ECO:0007669"/>
    <property type="project" value="TreeGrafter"/>
</dbReference>
<evidence type="ECO:0000313" key="3">
    <source>
        <dbReference type="Proteomes" id="UP000037594"/>
    </source>
</evidence>
<dbReference type="Gene3D" id="3.40.50.300">
    <property type="entry name" value="P-loop containing nucleotide triphosphate hydrolases"/>
    <property type="match status" value="1"/>
</dbReference>
<dbReference type="PANTHER" id="PTHR43384:SF11">
    <property type="entry name" value="SEPTUM SITE DETERMINING PROTEIN"/>
    <property type="match status" value="1"/>
</dbReference>
<organism evidence="2 3">
    <name type="scientific">Mycolicibacterium conceptionense</name>
    <dbReference type="NCBI Taxonomy" id="451644"/>
    <lineage>
        <taxon>Bacteria</taxon>
        <taxon>Bacillati</taxon>
        <taxon>Actinomycetota</taxon>
        <taxon>Actinomycetes</taxon>
        <taxon>Mycobacteriales</taxon>
        <taxon>Mycobacteriaceae</taxon>
        <taxon>Mycolicibacterium</taxon>
    </lineage>
</organism>
<dbReference type="RefSeq" id="WP_019347392.1">
    <property type="nucleotide sequence ID" value="NZ_AGSZ01000531.1"/>
</dbReference>
<proteinExistence type="predicted"/>